<dbReference type="GeneID" id="91756356"/>
<dbReference type="PANTHER" id="PTHR43424">
    <property type="entry name" value="LOCUS PUTATIVE PROTEIN 1-RELATED"/>
    <property type="match status" value="1"/>
</dbReference>
<feature type="transmembrane region" description="Helical" evidence="1">
    <location>
        <begin position="159"/>
        <end position="181"/>
    </location>
</feature>
<keyword evidence="1" id="KW-0472">Membrane</keyword>
<evidence type="ECO:0000256" key="1">
    <source>
        <dbReference type="SAM" id="Phobius"/>
    </source>
</evidence>
<feature type="transmembrane region" description="Helical" evidence="1">
    <location>
        <begin position="371"/>
        <end position="393"/>
    </location>
</feature>
<keyword evidence="1" id="KW-1133">Transmembrane helix</keyword>
<dbReference type="Proteomes" id="UP000029084">
    <property type="component" value="Chromosome"/>
</dbReference>
<evidence type="ECO:0000313" key="2">
    <source>
        <dbReference type="EMBL" id="AIM27968.1"/>
    </source>
</evidence>
<feature type="transmembrane region" description="Helical" evidence="1">
    <location>
        <begin position="346"/>
        <end position="365"/>
    </location>
</feature>
<dbReference type="OMA" id="FFPSYLW"/>
<keyword evidence="1" id="KW-0812">Transmembrane</keyword>
<reference evidence="2 3" key="1">
    <citation type="journal article" date="2014" name="J. Bacteriol.">
        <title>Role of an Archaeal PitA Transporter in the Copper and Arsenic Resistance of Metallosphaera sedula, an Extreme Thermoacidophile.</title>
        <authorList>
            <person name="McCarthy S."/>
            <person name="Ai C."/>
            <person name="Wheaton G."/>
            <person name="Tevatia R."/>
            <person name="Eckrich V."/>
            <person name="Kelly R."/>
            <person name="Blum P."/>
        </authorList>
    </citation>
    <scope>NUCLEOTIDE SEQUENCE [LARGE SCALE GENOMIC DNA]</scope>
    <source>
        <strain evidence="2 3">CuR1</strain>
    </source>
</reference>
<accession>A0A088E7J4</accession>
<feature type="transmembrane region" description="Helical" evidence="1">
    <location>
        <begin position="279"/>
        <end position="298"/>
    </location>
</feature>
<protein>
    <submittedName>
        <fullName evidence="2">Polysaccharide biosynthesis protein</fullName>
    </submittedName>
</protein>
<feature type="transmembrane region" description="Helical" evidence="1">
    <location>
        <begin position="318"/>
        <end position="339"/>
    </location>
</feature>
<dbReference type="PANTHER" id="PTHR43424:SF1">
    <property type="entry name" value="LOCUS PUTATIVE PROTEIN 1-RELATED"/>
    <property type="match status" value="1"/>
</dbReference>
<feature type="transmembrane region" description="Helical" evidence="1">
    <location>
        <begin position="91"/>
        <end position="113"/>
    </location>
</feature>
<dbReference type="Pfam" id="PF13440">
    <property type="entry name" value="Polysacc_synt_3"/>
    <property type="match status" value="1"/>
</dbReference>
<organism evidence="2 3">
    <name type="scientific">Metallosphaera sedula</name>
    <dbReference type="NCBI Taxonomy" id="43687"/>
    <lineage>
        <taxon>Archaea</taxon>
        <taxon>Thermoproteota</taxon>
        <taxon>Thermoprotei</taxon>
        <taxon>Sulfolobales</taxon>
        <taxon>Sulfolobaceae</taxon>
        <taxon>Metallosphaera</taxon>
    </lineage>
</organism>
<proteinExistence type="predicted"/>
<dbReference type="InterPro" id="IPR052556">
    <property type="entry name" value="PolySynth_Transporter"/>
</dbReference>
<evidence type="ECO:0000313" key="3">
    <source>
        <dbReference type="Proteomes" id="UP000029084"/>
    </source>
</evidence>
<dbReference type="RefSeq" id="WP_012021771.1">
    <property type="nucleotide sequence ID" value="NZ_CP008822.1"/>
</dbReference>
<sequence length="465" mass="51897" precursor="true">MIYQFKIMNPLTGSLKFLATTLLNSITALLFFLIVAHFSSPSFVGKVAIIQLIETITGSFFALLPFNLVTRDISHKYASSQDHRKVVSTSLSYSLLVSPFLLFLFLFPSYVWLSIPYFVLYLFSTYQYQILSGLGKFSETNLGNVIFTVTRWGISSVAVFYHSISLLILIWTLGALVRVIYYNHYLPFKFHFDFQVAKEIAKIGVPIYLSGIVSFISGQGDRVVTAFLLGSYSLGIYQLVALISVVPNTLIWSLTSALLPSSTYYYTKGVEMREMASGAFRLLTFLSLLLGVSSYAIAPYLVLKLFPEYSPGVEVLKILVLFITVTMPFQILSTFLIALNKNYRPFLVIGSASAIEVVLVSFLLIPRMGILGAGIAQAGNAIVTSILYVIFSLKQGIITLDRKTIYSILLISLSSISLFSWVIGALVIILGLKFLGIITNKEMALIQKFIPPQLRFFIRILNLFI</sequence>
<feature type="transmembrane region" description="Helical" evidence="1">
    <location>
        <begin position="15"/>
        <end position="36"/>
    </location>
</feature>
<feature type="transmembrane region" description="Helical" evidence="1">
    <location>
        <begin position="48"/>
        <end position="70"/>
    </location>
</feature>
<gene>
    <name evidence="2" type="ORF">HA72_1835</name>
</gene>
<name>A0A088E7J4_9CREN</name>
<feature type="transmembrane region" description="Helical" evidence="1">
    <location>
        <begin position="405"/>
        <end position="432"/>
    </location>
</feature>
<dbReference type="EMBL" id="CP008822">
    <property type="protein sequence ID" value="AIM27968.1"/>
    <property type="molecule type" value="Genomic_DNA"/>
</dbReference>
<dbReference type="AlphaFoldDB" id="A0A088E7J4"/>